<gene>
    <name evidence="10" type="primary">LOC118417618</name>
</gene>
<dbReference type="GeneID" id="118417618"/>
<comment type="subcellular location">
    <subcellularLocation>
        <location evidence="1">Sarcoplasmic reticulum lumen</location>
    </subcellularLocation>
</comment>
<keyword evidence="9" id="KW-1185">Reference proteome</keyword>
<feature type="compositionally biased region" description="Basic residues" evidence="7">
    <location>
        <begin position="415"/>
        <end position="431"/>
    </location>
</feature>
<dbReference type="Proteomes" id="UP000001554">
    <property type="component" value="Chromosome 1"/>
</dbReference>
<keyword evidence="4" id="KW-0703">Sarcoplasmic reticulum</keyword>
<reference evidence="10" key="2">
    <citation type="submission" date="2025-08" db="UniProtKB">
        <authorList>
            <consortium name="RefSeq"/>
        </authorList>
    </citation>
    <scope>IDENTIFICATION</scope>
    <source>
        <strain evidence="10">S238N-H82</strain>
        <tissue evidence="10">Testes</tissue>
    </source>
</reference>
<evidence type="ECO:0000256" key="6">
    <source>
        <dbReference type="RuleBase" id="RU000648"/>
    </source>
</evidence>
<evidence type="ECO:0000313" key="10">
    <source>
        <dbReference type="RefSeq" id="XP_035679166.1"/>
    </source>
</evidence>
<evidence type="ECO:0000256" key="3">
    <source>
        <dbReference type="ARBA" id="ARBA00022837"/>
    </source>
</evidence>
<keyword evidence="3 6" id="KW-0106">Calcium</keyword>
<dbReference type="InterPro" id="IPR001393">
    <property type="entry name" value="Calsequestrin"/>
</dbReference>
<accession>A0A9J7LAS4</accession>
<keyword evidence="8" id="KW-0732">Signal</keyword>
<comment type="function">
    <text evidence="6">Calsequestrin is a high-capacity, moderate affinity, calcium-binding protein and thus acts as an internal calcium store in muscle.</text>
</comment>
<dbReference type="SUPFAM" id="SSF52833">
    <property type="entry name" value="Thioredoxin-like"/>
    <property type="match status" value="3"/>
</dbReference>
<feature type="signal peptide" evidence="8">
    <location>
        <begin position="1"/>
        <end position="20"/>
    </location>
</feature>
<dbReference type="GO" id="GO:0033018">
    <property type="term" value="C:sarcoplasmic reticulum lumen"/>
    <property type="evidence" value="ECO:0007669"/>
    <property type="project" value="UniProtKB-SubCell"/>
</dbReference>
<evidence type="ECO:0000256" key="5">
    <source>
        <dbReference type="ARBA" id="ARBA00023179"/>
    </source>
</evidence>
<feature type="region of interest" description="Disordered" evidence="7">
    <location>
        <begin position="381"/>
        <end position="440"/>
    </location>
</feature>
<protein>
    <recommendedName>
        <fullName evidence="6">Calsequestrin</fullName>
    </recommendedName>
</protein>
<evidence type="ECO:0000256" key="8">
    <source>
        <dbReference type="SAM" id="SignalP"/>
    </source>
</evidence>
<evidence type="ECO:0000256" key="7">
    <source>
        <dbReference type="SAM" id="MobiDB-lite"/>
    </source>
</evidence>
<dbReference type="Pfam" id="PF01216">
    <property type="entry name" value="Calsequestrin"/>
    <property type="match status" value="1"/>
</dbReference>
<evidence type="ECO:0000313" key="9">
    <source>
        <dbReference type="Proteomes" id="UP000001554"/>
    </source>
</evidence>
<feature type="compositionally biased region" description="Low complexity" evidence="7">
    <location>
        <begin position="398"/>
        <end position="414"/>
    </location>
</feature>
<feature type="chain" id="PRO_5039887680" description="Calsequestrin" evidence="8">
    <location>
        <begin position="21"/>
        <end position="440"/>
    </location>
</feature>
<keyword evidence="5" id="KW-0514">Muscle protein</keyword>
<name>A0A9J7LAS4_BRAFL</name>
<evidence type="ECO:0000256" key="1">
    <source>
        <dbReference type="ARBA" id="ARBA00004564"/>
    </source>
</evidence>
<evidence type="ECO:0000256" key="2">
    <source>
        <dbReference type="ARBA" id="ARBA00010987"/>
    </source>
</evidence>
<reference evidence="9" key="1">
    <citation type="journal article" date="2020" name="Nat. Ecol. Evol.">
        <title>Deeply conserved synteny resolves early events in vertebrate evolution.</title>
        <authorList>
            <person name="Simakov O."/>
            <person name="Marletaz F."/>
            <person name="Yue J.X."/>
            <person name="O'Connell B."/>
            <person name="Jenkins J."/>
            <person name="Brandt A."/>
            <person name="Calef R."/>
            <person name="Tung C.H."/>
            <person name="Huang T.K."/>
            <person name="Schmutz J."/>
            <person name="Satoh N."/>
            <person name="Yu J.K."/>
            <person name="Putnam N.H."/>
            <person name="Green R.E."/>
            <person name="Rokhsar D.S."/>
        </authorList>
    </citation>
    <scope>NUCLEOTIDE SEQUENCE [LARGE SCALE GENOMIC DNA]</scope>
    <source>
        <strain evidence="9">S238N-H82</strain>
    </source>
</reference>
<sequence length="440" mass="50716">MRLVLWTVCLLLVSGWGALADEPDNPEDEFMFPSWDGDNRILNIGSKNFKKAVKDSEVLIVLFSADFDEHSEGDTQEEVSEYALQVTCQVLEDRDVECGEIDLESDAKLAKQEGVDEHGTILVYKDDEVIEYLGHRAPEILISFVVDLFEDAHVDIIKGKSGKEDFDDDDDEVRVVGWFEDKNSKHYKEFEDAANHFPTLEFFATFDPKLAKQLKLKDLNDILIYRPFEKEPVEIEDDDPHGLEEHEIEEFIEANMEPIIEKFTLEDLHRVWDEDEDDHMIVFFAEEDDKEGKQFLKLVAQLARKNADENLDFIWIDPDEVPTLEDYFEEVFDIDLDEPQIGVVDLDDNDSVFLDLPDDGLPTLDELQAWVDDILDGDIDYDDDDDDDDDGQHLQAGMTTTMTTTTTMMKTKTMTTRRVKMPLKRRPRKRPLSRDGSSSP</sequence>
<dbReference type="FunFam" id="3.40.30.10:FF:000346">
    <property type="entry name" value="Calsequestrin"/>
    <property type="match status" value="1"/>
</dbReference>
<dbReference type="GO" id="GO:0005509">
    <property type="term" value="F:calcium ion binding"/>
    <property type="evidence" value="ECO:0007669"/>
    <property type="project" value="InterPro"/>
</dbReference>
<comment type="similarity">
    <text evidence="2 6">Belongs to the calsequestrin family.</text>
</comment>
<dbReference type="PANTHER" id="PTHR10033:SF0">
    <property type="entry name" value="CALSEQUESTRIN"/>
    <property type="match status" value="1"/>
</dbReference>
<dbReference type="Gene3D" id="3.40.30.10">
    <property type="entry name" value="Glutaredoxin"/>
    <property type="match status" value="3"/>
</dbReference>
<evidence type="ECO:0000256" key="4">
    <source>
        <dbReference type="ARBA" id="ARBA00022951"/>
    </source>
</evidence>
<dbReference type="InterPro" id="IPR036249">
    <property type="entry name" value="Thioredoxin-like_sf"/>
</dbReference>
<dbReference type="PANTHER" id="PTHR10033">
    <property type="entry name" value="CALSEQUESTRIN"/>
    <property type="match status" value="1"/>
</dbReference>
<proteinExistence type="inferred from homology"/>
<dbReference type="RefSeq" id="XP_035679166.1">
    <property type="nucleotide sequence ID" value="XM_035823273.1"/>
</dbReference>
<dbReference type="FunFam" id="3.40.30.10:FF:000344">
    <property type="entry name" value="Calsequestrin"/>
    <property type="match status" value="1"/>
</dbReference>
<dbReference type="PRINTS" id="PR00312">
    <property type="entry name" value="CALSEQUESTRN"/>
</dbReference>
<dbReference type="AlphaFoldDB" id="A0A9J7LAS4"/>
<feature type="compositionally biased region" description="Acidic residues" evidence="7">
    <location>
        <begin position="381"/>
        <end position="390"/>
    </location>
</feature>
<organism evidence="9 10">
    <name type="scientific">Branchiostoma floridae</name>
    <name type="common">Florida lancelet</name>
    <name type="synonym">Amphioxus</name>
    <dbReference type="NCBI Taxonomy" id="7739"/>
    <lineage>
        <taxon>Eukaryota</taxon>
        <taxon>Metazoa</taxon>
        <taxon>Chordata</taxon>
        <taxon>Cephalochordata</taxon>
        <taxon>Leptocardii</taxon>
        <taxon>Amphioxiformes</taxon>
        <taxon>Branchiostomatidae</taxon>
        <taxon>Branchiostoma</taxon>
    </lineage>
</organism>